<gene>
    <name evidence="1" type="ORF">APHACPA_1410</name>
</gene>
<reference evidence="1 2" key="1">
    <citation type="submission" date="2015-01" db="EMBL/GenBank/DDBJ databases">
        <title>Genome Sequencing of Rickettsiales.</title>
        <authorList>
            <person name="Daugherty S.C."/>
            <person name="Su Q."/>
            <person name="Abolude K."/>
            <person name="Beier-Sexton M."/>
            <person name="Carlyon J.A."/>
            <person name="Carter R."/>
            <person name="Day N.P."/>
            <person name="Dumler S.J."/>
            <person name="Dyachenko V."/>
            <person name="Godinez A."/>
            <person name="Kurtti T.J."/>
            <person name="Lichay M."/>
            <person name="Mullins K.E."/>
            <person name="Ott S."/>
            <person name="Pappas-Brown V."/>
            <person name="Paris D.H."/>
            <person name="Patel P."/>
            <person name="Richards A.L."/>
            <person name="Sadzewicz L."/>
            <person name="Sears K."/>
            <person name="Seidman D."/>
            <person name="Sengamalay N."/>
            <person name="Stenos J."/>
            <person name="Tallon L.J."/>
            <person name="Vincent G."/>
            <person name="Fraser C.M."/>
            <person name="Munderloh U."/>
            <person name="Dunning-Hotopp J.C."/>
        </authorList>
    </citation>
    <scope>NUCLEOTIDE SEQUENCE [LARGE SCALE GENOMIC DNA]</scope>
    <source>
        <strain evidence="1 2">Ac/Pa</strain>
    </source>
</reference>
<accession>A0A0F3N2S5</accession>
<evidence type="ECO:0000313" key="2">
    <source>
        <dbReference type="Proteomes" id="UP000033556"/>
    </source>
</evidence>
<organism evidence="1 2">
    <name type="scientific">Rickettsia amblyommatis str. Ac/Pa</name>
    <dbReference type="NCBI Taxonomy" id="1359164"/>
    <lineage>
        <taxon>Bacteria</taxon>
        <taxon>Pseudomonadati</taxon>
        <taxon>Pseudomonadota</taxon>
        <taxon>Alphaproteobacteria</taxon>
        <taxon>Rickettsiales</taxon>
        <taxon>Rickettsiaceae</taxon>
        <taxon>Rickettsieae</taxon>
        <taxon>Rickettsia</taxon>
        <taxon>spotted fever group</taxon>
    </lineage>
</organism>
<sequence>MINKEASSSKNIAEFLGSQIFETISPGNGAKVNLIAPDDFNKSKAVDSQIYVKSEFFENYSSDMYVDMDKHMSAKTKPSSWFRKDGGRPLFIGLEINYLEP</sequence>
<protein>
    <submittedName>
        <fullName evidence="1">Putative delta-aminolevulinic acid dehydratase</fullName>
    </submittedName>
</protein>
<evidence type="ECO:0000313" key="1">
    <source>
        <dbReference type="EMBL" id="KJV62385.1"/>
    </source>
</evidence>
<keyword evidence="2" id="KW-1185">Reference proteome</keyword>
<dbReference type="Proteomes" id="UP000033556">
    <property type="component" value="Unassembled WGS sequence"/>
</dbReference>
<dbReference type="PATRIC" id="fig|1359164.3.peg.1397"/>
<dbReference type="EMBL" id="LANR01000001">
    <property type="protein sequence ID" value="KJV62385.1"/>
    <property type="molecule type" value="Genomic_DNA"/>
</dbReference>
<proteinExistence type="predicted"/>
<name>A0A0F3N2S5_RICAM</name>
<dbReference type="AlphaFoldDB" id="A0A0F3N2S5"/>
<comment type="caution">
    <text evidence="1">The sequence shown here is derived from an EMBL/GenBank/DDBJ whole genome shotgun (WGS) entry which is preliminary data.</text>
</comment>